<dbReference type="RefSeq" id="WP_238247308.1">
    <property type="nucleotide sequence ID" value="NZ_BPQX01000007.1"/>
</dbReference>
<evidence type="ECO:0000313" key="2">
    <source>
        <dbReference type="Proteomes" id="UP001236369"/>
    </source>
</evidence>
<protein>
    <submittedName>
        <fullName evidence="1">Uncharacterized protein</fullName>
    </submittedName>
</protein>
<keyword evidence="2" id="KW-1185">Reference proteome</keyword>
<gene>
    <name evidence="1" type="ORF">QO016_003859</name>
</gene>
<proteinExistence type="predicted"/>
<organism evidence="1 2">
    <name type="scientific">Methylobacterium persicinum</name>
    <dbReference type="NCBI Taxonomy" id="374426"/>
    <lineage>
        <taxon>Bacteria</taxon>
        <taxon>Pseudomonadati</taxon>
        <taxon>Pseudomonadota</taxon>
        <taxon>Alphaproteobacteria</taxon>
        <taxon>Hyphomicrobiales</taxon>
        <taxon>Methylobacteriaceae</taxon>
        <taxon>Methylobacterium</taxon>
    </lineage>
</organism>
<dbReference type="EMBL" id="JAUSVV010000011">
    <property type="protein sequence ID" value="MDQ0444349.1"/>
    <property type="molecule type" value="Genomic_DNA"/>
</dbReference>
<accession>A0ABU0HPV0</accession>
<sequence>MDPSLCRAAEFTDVRRFEANTLDRICAALVEASGSEVFEPSSGAMQRILSVEAALRSLDADLNGMTVVLAARAAWCEA</sequence>
<name>A0ABU0HPV0_9HYPH</name>
<evidence type="ECO:0000313" key="1">
    <source>
        <dbReference type="EMBL" id="MDQ0444349.1"/>
    </source>
</evidence>
<reference evidence="1 2" key="1">
    <citation type="submission" date="2023-07" db="EMBL/GenBank/DDBJ databases">
        <title>Genomic Encyclopedia of Type Strains, Phase IV (KMG-IV): sequencing the most valuable type-strain genomes for metagenomic binning, comparative biology and taxonomic classification.</title>
        <authorList>
            <person name="Goeker M."/>
        </authorList>
    </citation>
    <scope>NUCLEOTIDE SEQUENCE [LARGE SCALE GENOMIC DNA]</scope>
    <source>
        <strain evidence="1 2">DSM 19562</strain>
    </source>
</reference>
<dbReference type="Proteomes" id="UP001236369">
    <property type="component" value="Unassembled WGS sequence"/>
</dbReference>
<comment type="caution">
    <text evidence="1">The sequence shown here is derived from an EMBL/GenBank/DDBJ whole genome shotgun (WGS) entry which is preliminary data.</text>
</comment>